<sequence length="167" mass="18818">MNNANRYVSMVFAMIDDLDLNTISRILMVRLQHNKQQRTGSELARNVWTRPARGTLKCYVEQNLYCVGACIRDENGLFVQAFVRNYAGKPLIAEVEAKGLLEVLHWLCASNRVATPIVIEMDCLQVVQAIGSRQKNNTEFGAIIDMCSNLLVLEPSCIEPTILNEMN</sequence>
<reference evidence="2 3" key="1">
    <citation type="journal article" date="2018" name="Front. Plant Sci.">
        <title>Red Clover (Trifolium pratense) and Zigzag Clover (T. medium) - A Picture of Genomic Similarities and Differences.</title>
        <authorList>
            <person name="Dluhosova J."/>
            <person name="Istvanek J."/>
            <person name="Nedelnik J."/>
            <person name="Repkova J."/>
        </authorList>
    </citation>
    <scope>NUCLEOTIDE SEQUENCE [LARGE SCALE GENOMIC DNA]</scope>
    <source>
        <strain evidence="3">cv. 10/8</strain>
        <tissue evidence="2">Leaf</tissue>
    </source>
</reference>
<organism evidence="2 3">
    <name type="scientific">Trifolium medium</name>
    <dbReference type="NCBI Taxonomy" id="97028"/>
    <lineage>
        <taxon>Eukaryota</taxon>
        <taxon>Viridiplantae</taxon>
        <taxon>Streptophyta</taxon>
        <taxon>Embryophyta</taxon>
        <taxon>Tracheophyta</taxon>
        <taxon>Spermatophyta</taxon>
        <taxon>Magnoliopsida</taxon>
        <taxon>eudicotyledons</taxon>
        <taxon>Gunneridae</taxon>
        <taxon>Pentapetalae</taxon>
        <taxon>rosids</taxon>
        <taxon>fabids</taxon>
        <taxon>Fabales</taxon>
        <taxon>Fabaceae</taxon>
        <taxon>Papilionoideae</taxon>
        <taxon>50 kb inversion clade</taxon>
        <taxon>NPAAA clade</taxon>
        <taxon>Hologalegina</taxon>
        <taxon>IRL clade</taxon>
        <taxon>Trifolieae</taxon>
        <taxon>Trifolium</taxon>
    </lineage>
</organism>
<dbReference type="PANTHER" id="PTHR47074:SF48">
    <property type="entry name" value="POLYNUCLEOTIDYL TRANSFERASE, RIBONUCLEASE H-LIKE SUPERFAMILY PROTEIN"/>
    <property type="match status" value="1"/>
</dbReference>
<keyword evidence="2" id="KW-0689">Ribosomal protein</keyword>
<evidence type="ECO:0000313" key="2">
    <source>
        <dbReference type="EMBL" id="MCH94277.1"/>
    </source>
</evidence>
<dbReference type="PANTHER" id="PTHR47074">
    <property type="entry name" value="BNAC02G40300D PROTEIN"/>
    <property type="match status" value="1"/>
</dbReference>
<accession>A0A392N390</accession>
<dbReference type="Proteomes" id="UP000265520">
    <property type="component" value="Unassembled WGS sequence"/>
</dbReference>
<dbReference type="GO" id="GO:0003676">
    <property type="term" value="F:nucleic acid binding"/>
    <property type="evidence" value="ECO:0007669"/>
    <property type="project" value="InterPro"/>
</dbReference>
<dbReference type="InterPro" id="IPR052929">
    <property type="entry name" value="RNase_H-like_EbsB-rel"/>
</dbReference>
<proteinExistence type="predicted"/>
<keyword evidence="2" id="KW-0687">Ribonucleoprotein</keyword>
<dbReference type="GO" id="GO:0005840">
    <property type="term" value="C:ribosome"/>
    <property type="evidence" value="ECO:0007669"/>
    <property type="project" value="UniProtKB-KW"/>
</dbReference>
<keyword evidence="3" id="KW-1185">Reference proteome</keyword>
<dbReference type="GO" id="GO:0004523">
    <property type="term" value="F:RNA-DNA hybrid ribonuclease activity"/>
    <property type="evidence" value="ECO:0007669"/>
    <property type="project" value="InterPro"/>
</dbReference>
<evidence type="ECO:0000313" key="3">
    <source>
        <dbReference type="Proteomes" id="UP000265520"/>
    </source>
</evidence>
<name>A0A392N390_9FABA</name>
<evidence type="ECO:0000259" key="1">
    <source>
        <dbReference type="Pfam" id="PF13456"/>
    </source>
</evidence>
<protein>
    <submittedName>
        <fullName evidence="2">60S ribosomal protein L23</fullName>
    </submittedName>
</protein>
<dbReference type="EMBL" id="LXQA010026934">
    <property type="protein sequence ID" value="MCH94277.1"/>
    <property type="molecule type" value="Genomic_DNA"/>
</dbReference>
<comment type="caution">
    <text evidence="2">The sequence shown here is derived from an EMBL/GenBank/DDBJ whole genome shotgun (WGS) entry which is preliminary data.</text>
</comment>
<dbReference type="Pfam" id="PF13456">
    <property type="entry name" value="RVT_3"/>
    <property type="match status" value="1"/>
</dbReference>
<dbReference type="InterPro" id="IPR002156">
    <property type="entry name" value="RNaseH_domain"/>
</dbReference>
<dbReference type="AlphaFoldDB" id="A0A392N390"/>
<feature type="domain" description="RNase H type-1" evidence="1">
    <location>
        <begin position="66"/>
        <end position="151"/>
    </location>
</feature>